<dbReference type="EMBL" id="QMFB01000014">
    <property type="protein sequence ID" value="RAV19016.1"/>
    <property type="molecule type" value="Genomic_DNA"/>
</dbReference>
<comment type="caution">
    <text evidence="1">The sequence shown here is derived from an EMBL/GenBank/DDBJ whole genome shotgun (WGS) entry which is preliminary data.</text>
</comment>
<dbReference type="OrthoDB" id="1684419at2"/>
<dbReference type="Proteomes" id="UP000250369">
    <property type="component" value="Unassembled WGS sequence"/>
</dbReference>
<evidence type="ECO:0000313" key="2">
    <source>
        <dbReference type="Proteomes" id="UP000250369"/>
    </source>
</evidence>
<evidence type="ECO:0008006" key="3">
    <source>
        <dbReference type="Google" id="ProtNLM"/>
    </source>
</evidence>
<proteinExistence type="predicted"/>
<name>A0A329MI21_9BACL</name>
<dbReference type="InterPro" id="IPR009910">
    <property type="entry name" value="DUF1450"/>
</dbReference>
<keyword evidence="2" id="KW-1185">Reference proteome</keyword>
<reference evidence="1 2" key="1">
    <citation type="journal article" date="2009" name="Int. J. Syst. Evol. Microbiol.">
        <title>Paenibacillus contaminans sp. nov., isolated from a contaminated laboratory plate.</title>
        <authorList>
            <person name="Chou J.H."/>
            <person name="Lee J.H."/>
            <person name="Lin M.C."/>
            <person name="Chang P.S."/>
            <person name="Arun A.B."/>
            <person name="Young C.C."/>
            <person name="Chen W.M."/>
        </authorList>
    </citation>
    <scope>NUCLEOTIDE SEQUENCE [LARGE SCALE GENOMIC DNA]</scope>
    <source>
        <strain evidence="1 2">CKOBP-6</strain>
    </source>
</reference>
<organism evidence="1 2">
    <name type="scientific">Paenibacillus contaminans</name>
    <dbReference type="NCBI Taxonomy" id="450362"/>
    <lineage>
        <taxon>Bacteria</taxon>
        <taxon>Bacillati</taxon>
        <taxon>Bacillota</taxon>
        <taxon>Bacilli</taxon>
        <taxon>Bacillales</taxon>
        <taxon>Paenibacillaceae</taxon>
        <taxon>Paenibacillus</taxon>
    </lineage>
</organism>
<evidence type="ECO:0000313" key="1">
    <source>
        <dbReference type="EMBL" id="RAV19016.1"/>
    </source>
</evidence>
<dbReference type="AlphaFoldDB" id="A0A329MI21"/>
<dbReference type="Pfam" id="PF07293">
    <property type="entry name" value="DUF1450"/>
    <property type="match status" value="1"/>
</dbReference>
<accession>A0A329MI21</accession>
<dbReference type="RefSeq" id="WP_113033224.1">
    <property type="nucleotide sequence ID" value="NZ_QMFB01000014.1"/>
</dbReference>
<sequence>MSLGLVVVEVCQRNAIAAIELEELEADYPEIAVLRTDCLSMCHVCRAVPYAMVEGKRVLAKSASVCLNLIREAAVKEINDVMELLDNDEGSV</sequence>
<gene>
    <name evidence="1" type="ORF">DQG23_22995</name>
</gene>
<protein>
    <recommendedName>
        <fullName evidence="3">DUF1450 domain-containing protein</fullName>
    </recommendedName>
</protein>